<feature type="non-terminal residue" evidence="6">
    <location>
        <position position="1"/>
    </location>
</feature>
<reference evidence="6" key="1">
    <citation type="submission" date="2022-07" db="EMBL/GenBank/DDBJ databases">
        <title>Diversity of ethanolamine utilization by human commensal Escherichia coli.</title>
        <authorList>
            <person name="Jubelin G."/>
        </authorList>
    </citation>
    <scope>NUCLEOTIDE SEQUENCE</scope>
    <source>
        <strain evidence="6">S1</strain>
    </source>
</reference>
<dbReference type="Gene3D" id="3.40.50.300">
    <property type="entry name" value="P-loop containing nucleotide triphosphate hydrolases"/>
    <property type="match status" value="1"/>
</dbReference>
<feature type="region of interest" description="Disordered" evidence="5">
    <location>
        <begin position="1"/>
        <end position="28"/>
    </location>
</feature>
<keyword evidence="3" id="KW-0547">Nucleotide-binding</keyword>
<sequence>ATLFASPTHPYTQKLLNSEPSGDPVPLPEPASTLLDVEQLQVAFPIRKGILKRIVDHNVVVKNISFTLRAGETLGLVGESGSG</sequence>
<comment type="caution">
    <text evidence="6">The sequence shown here is derived from an EMBL/GenBank/DDBJ whole genome shotgun (WGS) entry which is preliminary data.</text>
</comment>
<keyword evidence="2" id="KW-0813">Transport</keyword>
<evidence type="ECO:0000313" key="7">
    <source>
        <dbReference type="Proteomes" id="UP001206878"/>
    </source>
</evidence>
<evidence type="ECO:0000256" key="2">
    <source>
        <dbReference type="ARBA" id="ARBA00022448"/>
    </source>
</evidence>
<evidence type="ECO:0000313" key="6">
    <source>
        <dbReference type="EMBL" id="MCR6679347.1"/>
    </source>
</evidence>
<protein>
    <submittedName>
        <fullName evidence="6">Microcin ABC transporter ATP-binding protein</fullName>
    </submittedName>
</protein>
<dbReference type="SUPFAM" id="SSF52540">
    <property type="entry name" value="P-loop containing nucleoside triphosphate hydrolases"/>
    <property type="match status" value="1"/>
</dbReference>
<organism evidence="6 7">
    <name type="scientific">Escherichia marmotae</name>
    <dbReference type="NCBI Taxonomy" id="1499973"/>
    <lineage>
        <taxon>Bacteria</taxon>
        <taxon>Pseudomonadati</taxon>
        <taxon>Pseudomonadota</taxon>
        <taxon>Gammaproteobacteria</taxon>
        <taxon>Enterobacterales</taxon>
        <taxon>Enterobacteriaceae</taxon>
        <taxon>Escherichia</taxon>
    </lineage>
</organism>
<evidence type="ECO:0000256" key="4">
    <source>
        <dbReference type="ARBA" id="ARBA00022840"/>
    </source>
</evidence>
<keyword evidence="4 6" id="KW-0067">ATP-binding</keyword>
<evidence type="ECO:0000256" key="5">
    <source>
        <dbReference type="SAM" id="MobiDB-lite"/>
    </source>
</evidence>
<name>A0AAW5N2L5_9ESCH</name>
<dbReference type="GO" id="GO:0005524">
    <property type="term" value="F:ATP binding"/>
    <property type="evidence" value="ECO:0007669"/>
    <property type="project" value="UniProtKB-KW"/>
</dbReference>
<gene>
    <name evidence="6" type="ORF">NVV43_28210</name>
</gene>
<proteinExistence type="inferred from homology"/>
<dbReference type="Proteomes" id="UP001206878">
    <property type="component" value="Unassembled WGS sequence"/>
</dbReference>
<dbReference type="InterPro" id="IPR050319">
    <property type="entry name" value="ABC_transp_ATP-bind"/>
</dbReference>
<dbReference type="PANTHER" id="PTHR43776">
    <property type="entry name" value="TRANSPORT ATP-BINDING PROTEIN"/>
    <property type="match status" value="1"/>
</dbReference>
<dbReference type="EMBL" id="JANPXH010001145">
    <property type="protein sequence ID" value="MCR6679347.1"/>
    <property type="molecule type" value="Genomic_DNA"/>
</dbReference>
<dbReference type="InterPro" id="IPR027417">
    <property type="entry name" value="P-loop_NTPase"/>
</dbReference>
<feature type="compositionally biased region" description="Polar residues" evidence="5">
    <location>
        <begin position="9"/>
        <end position="20"/>
    </location>
</feature>
<evidence type="ECO:0000256" key="1">
    <source>
        <dbReference type="ARBA" id="ARBA00005417"/>
    </source>
</evidence>
<comment type="similarity">
    <text evidence="1">Belongs to the ABC transporter superfamily.</text>
</comment>
<feature type="non-terminal residue" evidence="6">
    <location>
        <position position="83"/>
    </location>
</feature>
<accession>A0AAW5N2L5</accession>
<dbReference type="AlphaFoldDB" id="A0AAW5N2L5"/>
<dbReference type="PANTHER" id="PTHR43776:SF7">
    <property type="entry name" value="D,D-DIPEPTIDE TRANSPORT ATP-BINDING PROTEIN DDPF-RELATED"/>
    <property type="match status" value="1"/>
</dbReference>
<evidence type="ECO:0000256" key="3">
    <source>
        <dbReference type="ARBA" id="ARBA00022741"/>
    </source>
</evidence>